<protein>
    <submittedName>
        <fullName evidence="1">(spotted green pufferfish) hypothetical protein</fullName>
    </submittedName>
</protein>
<dbReference type="EMBL" id="CAAE01014590">
    <property type="protein sequence ID" value="CAG00090.1"/>
    <property type="molecule type" value="Genomic_DNA"/>
</dbReference>
<reference evidence="1" key="1">
    <citation type="journal article" date="2004" name="Nature">
        <title>Genome duplication in the teleost fish Tetraodon nigroviridis reveals the early vertebrate proto-karyotype.</title>
        <authorList>
            <person name="Jaillon O."/>
            <person name="Aury J.-M."/>
            <person name="Brunet F."/>
            <person name="Petit J.-L."/>
            <person name="Stange-Thomann N."/>
            <person name="Mauceli E."/>
            <person name="Bouneau L."/>
            <person name="Fischer C."/>
            <person name="Ozouf-Costaz C."/>
            <person name="Bernot A."/>
            <person name="Nicaud S."/>
            <person name="Jaffe D."/>
            <person name="Fisher S."/>
            <person name="Lutfalla G."/>
            <person name="Dossat C."/>
            <person name="Segurens B."/>
            <person name="Dasilva C."/>
            <person name="Salanoubat M."/>
            <person name="Levy M."/>
            <person name="Boudet N."/>
            <person name="Castellano S."/>
            <person name="Anthouard V."/>
            <person name="Jubin C."/>
            <person name="Castelli V."/>
            <person name="Katinka M."/>
            <person name="Vacherie B."/>
            <person name="Biemont C."/>
            <person name="Skalli Z."/>
            <person name="Cattolico L."/>
            <person name="Poulain J."/>
            <person name="De Berardinis V."/>
            <person name="Cruaud C."/>
            <person name="Duprat S."/>
            <person name="Brottier P."/>
            <person name="Coutanceau J.-P."/>
            <person name="Gouzy J."/>
            <person name="Parra G."/>
            <person name="Lardier G."/>
            <person name="Chapple C."/>
            <person name="McKernan K.J."/>
            <person name="McEwan P."/>
            <person name="Bosak S."/>
            <person name="Kellis M."/>
            <person name="Volff J.-N."/>
            <person name="Guigo R."/>
            <person name="Zody M.C."/>
            <person name="Mesirov J."/>
            <person name="Lindblad-Toh K."/>
            <person name="Birren B."/>
            <person name="Nusbaum C."/>
            <person name="Kahn D."/>
            <person name="Robinson-Rechavi M."/>
            <person name="Laudet V."/>
            <person name="Schachter V."/>
            <person name="Quetier F."/>
            <person name="Saurin W."/>
            <person name="Scarpelli C."/>
            <person name="Wincker P."/>
            <person name="Lander E.S."/>
            <person name="Weissenbach J."/>
            <person name="Roest Crollius H."/>
        </authorList>
    </citation>
    <scope>NUCLEOTIDE SEQUENCE [LARGE SCALE GENOMIC DNA]</scope>
</reference>
<accession>Q4SGZ2</accession>
<reference evidence="1" key="2">
    <citation type="submission" date="2004-02" db="EMBL/GenBank/DDBJ databases">
        <authorList>
            <consortium name="Genoscope"/>
            <consortium name="Whitehead Institute Centre for Genome Research"/>
        </authorList>
    </citation>
    <scope>NUCLEOTIDE SEQUENCE</scope>
</reference>
<comment type="caution">
    <text evidence="1">The sequence shown here is derived from an EMBL/GenBank/DDBJ whole genome shotgun (WGS) entry which is preliminary data.</text>
</comment>
<gene>
    <name evidence="1" type="ORF">GSTENG00018401001</name>
</gene>
<proteinExistence type="predicted"/>
<sequence length="30" mass="3330">MVEHLFLDGTLPLQSARTPAAEASYPLMRN</sequence>
<dbReference type="AlphaFoldDB" id="Q4SGZ2"/>
<name>Q4SGZ2_TETNG</name>
<dbReference type="KEGG" id="tng:GSTEN00018401G001"/>
<evidence type="ECO:0000313" key="1">
    <source>
        <dbReference type="EMBL" id="CAG00090.1"/>
    </source>
</evidence>
<organism evidence="1">
    <name type="scientific">Tetraodon nigroviridis</name>
    <name type="common">Spotted green pufferfish</name>
    <name type="synonym">Chelonodon nigroviridis</name>
    <dbReference type="NCBI Taxonomy" id="99883"/>
    <lineage>
        <taxon>Eukaryota</taxon>
        <taxon>Metazoa</taxon>
        <taxon>Chordata</taxon>
        <taxon>Craniata</taxon>
        <taxon>Vertebrata</taxon>
        <taxon>Euteleostomi</taxon>
        <taxon>Actinopterygii</taxon>
        <taxon>Neopterygii</taxon>
        <taxon>Teleostei</taxon>
        <taxon>Neoteleostei</taxon>
        <taxon>Acanthomorphata</taxon>
        <taxon>Eupercaria</taxon>
        <taxon>Tetraodontiformes</taxon>
        <taxon>Tetradontoidea</taxon>
        <taxon>Tetraodontidae</taxon>
        <taxon>Tetraodon</taxon>
    </lineage>
</organism>